<sequence>MFPRSVPDSVIDHILGYYNPHKELFTKNIIQKTDLWEKTWLHWYRTQTDPLIRFTMEYLFTDWKIEINEYSPSTELRTALFGAIPEEAIENIPSTLNLKPRLEYLPSDFEIDYRVLDHKTVVSVFNRTNNGIDFILFGDIYDNEQYSEYCREYVSPNEMHITIFWDDNYSLVLNI</sequence>
<evidence type="ECO:0000313" key="1">
    <source>
        <dbReference type="EMBL" id="QHT90530.1"/>
    </source>
</evidence>
<name>A0A6C0ID35_9ZZZZ</name>
<organism evidence="1">
    <name type="scientific">viral metagenome</name>
    <dbReference type="NCBI Taxonomy" id="1070528"/>
    <lineage>
        <taxon>unclassified sequences</taxon>
        <taxon>metagenomes</taxon>
        <taxon>organismal metagenomes</taxon>
    </lineage>
</organism>
<dbReference type="AlphaFoldDB" id="A0A6C0ID35"/>
<reference evidence="1" key="1">
    <citation type="journal article" date="2020" name="Nature">
        <title>Giant virus diversity and host interactions through global metagenomics.</title>
        <authorList>
            <person name="Schulz F."/>
            <person name="Roux S."/>
            <person name="Paez-Espino D."/>
            <person name="Jungbluth S."/>
            <person name="Walsh D.A."/>
            <person name="Denef V.J."/>
            <person name="McMahon K.D."/>
            <person name="Konstantinidis K.T."/>
            <person name="Eloe-Fadrosh E.A."/>
            <person name="Kyrpides N.C."/>
            <person name="Woyke T."/>
        </authorList>
    </citation>
    <scope>NUCLEOTIDE SEQUENCE</scope>
    <source>
        <strain evidence="1">GVMAG-M-3300023184-68</strain>
    </source>
</reference>
<dbReference type="EMBL" id="MN740154">
    <property type="protein sequence ID" value="QHT90530.1"/>
    <property type="molecule type" value="Genomic_DNA"/>
</dbReference>
<proteinExistence type="predicted"/>
<accession>A0A6C0ID35</accession>
<protein>
    <submittedName>
        <fullName evidence="1">Uncharacterized protein</fullName>
    </submittedName>
</protein>